<name>A0A150IY33_9EURY</name>
<evidence type="ECO:0000313" key="3">
    <source>
        <dbReference type="Proteomes" id="UP000075398"/>
    </source>
</evidence>
<reference evidence="2 3" key="1">
    <citation type="journal article" date="2016" name="ISME J.">
        <title>Chasing the elusive Euryarchaeota class WSA2: genomes reveal a uniquely fastidious methyl-reducing methanogen.</title>
        <authorList>
            <person name="Nobu M.K."/>
            <person name="Narihiro T."/>
            <person name="Kuroda K."/>
            <person name="Mei R."/>
            <person name="Liu W.T."/>
        </authorList>
    </citation>
    <scope>NUCLEOTIDE SEQUENCE [LARGE SCALE GENOMIC DNA]</scope>
    <source>
        <strain evidence="2">U1lsi0528_Bin055</strain>
    </source>
</reference>
<protein>
    <submittedName>
        <fullName evidence="2">Rubrerythrin</fullName>
    </submittedName>
</protein>
<dbReference type="GO" id="GO:0046872">
    <property type="term" value="F:metal ion binding"/>
    <property type="evidence" value="ECO:0007669"/>
    <property type="project" value="InterPro"/>
</dbReference>
<dbReference type="InterPro" id="IPR009078">
    <property type="entry name" value="Ferritin-like_SF"/>
</dbReference>
<comment type="caution">
    <text evidence="2">The sequence shown here is derived from an EMBL/GenBank/DDBJ whole genome shotgun (WGS) entry which is preliminary data.</text>
</comment>
<organism evidence="2 3">
    <name type="scientific">Candidatus Methanofastidiosum methylothiophilum</name>
    <dbReference type="NCBI Taxonomy" id="1705564"/>
    <lineage>
        <taxon>Archaea</taxon>
        <taxon>Methanobacteriati</taxon>
        <taxon>Methanobacteriota</taxon>
        <taxon>Stenosarchaea group</taxon>
        <taxon>Candidatus Methanofastidiosia</taxon>
        <taxon>Candidatus Methanofastidiosales</taxon>
        <taxon>Candidatus Methanofastidiosaceae</taxon>
        <taxon>Candidatus Methanofastidiosum</taxon>
    </lineage>
</organism>
<feature type="domain" description="Rubrerythrin diiron-binding" evidence="1">
    <location>
        <begin position="8"/>
        <end position="145"/>
    </location>
</feature>
<dbReference type="Pfam" id="PF02915">
    <property type="entry name" value="Rubrerythrin"/>
    <property type="match status" value="1"/>
</dbReference>
<dbReference type="PANTHER" id="PTHR33531">
    <property type="entry name" value="RUBRERYTHRIN SUBFAMILY"/>
    <property type="match status" value="1"/>
</dbReference>
<proteinExistence type="predicted"/>
<evidence type="ECO:0000313" key="2">
    <source>
        <dbReference type="EMBL" id="KYC49889.1"/>
    </source>
</evidence>
<dbReference type="SUPFAM" id="SSF47240">
    <property type="entry name" value="Ferritin-like"/>
    <property type="match status" value="1"/>
</dbReference>
<dbReference type="InterPro" id="IPR012347">
    <property type="entry name" value="Ferritin-like"/>
</dbReference>
<dbReference type="Gene3D" id="1.20.1260.10">
    <property type="match status" value="1"/>
</dbReference>
<dbReference type="InterPro" id="IPR003251">
    <property type="entry name" value="Rr_diiron-bd_dom"/>
</dbReference>
<sequence>MEKDERVKILETAIEAEKETLRTYIKSAIKVSNVVGKNMFLKLALDEMKHREFLETALKAQLEGEKCIFPEVQKNEIIKIVPDVEQEIDKSINLGQDDLAVLMLAQKVEKNGIEYYKQCIKTAWDDEAKKMFSYLVKMEEEHYSLIQTQIDYIEGTGYWLGIREFTLDD</sequence>
<dbReference type="AlphaFoldDB" id="A0A150IY33"/>
<gene>
    <name evidence="2" type="ORF">AMQ22_01549</name>
</gene>
<dbReference type="Proteomes" id="UP000075398">
    <property type="component" value="Unassembled WGS sequence"/>
</dbReference>
<dbReference type="EMBL" id="LNGC01000084">
    <property type="protein sequence ID" value="KYC49889.1"/>
    <property type="molecule type" value="Genomic_DNA"/>
</dbReference>
<dbReference type="PANTHER" id="PTHR33531:SF7">
    <property type="entry name" value="HYPOTHETICAL MEMBRANE PROTEIN, CONSERVED"/>
    <property type="match status" value="1"/>
</dbReference>
<accession>A0A150IY33</accession>
<dbReference type="GO" id="GO:0016491">
    <property type="term" value="F:oxidoreductase activity"/>
    <property type="evidence" value="ECO:0007669"/>
    <property type="project" value="InterPro"/>
</dbReference>
<dbReference type="CDD" id="cd01045">
    <property type="entry name" value="Ferritin_like_AB"/>
    <property type="match status" value="1"/>
</dbReference>
<evidence type="ECO:0000259" key="1">
    <source>
        <dbReference type="Pfam" id="PF02915"/>
    </source>
</evidence>